<accession>A0A5N5UJX5</accession>
<protein>
    <recommendedName>
        <fullName evidence="8">MYM-type domain-containing protein</fullName>
    </recommendedName>
</protein>
<dbReference type="Proteomes" id="UP000326865">
    <property type="component" value="Unassembled WGS sequence"/>
</dbReference>
<dbReference type="RefSeq" id="WP_152120647.1">
    <property type="nucleotide sequence ID" value="NZ_QJOW01000004.1"/>
</dbReference>
<evidence type="ECO:0000313" key="7">
    <source>
        <dbReference type="Proteomes" id="UP000326865"/>
    </source>
</evidence>
<dbReference type="OrthoDB" id="169264at2157"/>
<gene>
    <name evidence="2" type="ORF">DM867_08980</name>
    <name evidence="3" type="ORF">DMP03_10635</name>
    <name evidence="4" type="ORF">DP108_06280</name>
</gene>
<name>A0A5N5U724_9EURY</name>
<sequence length="63" mass="7160">MKDPTSDLGEDISPDEAPACEWCGDSLANAPDRRTRTWVENREVQRVQFCDGACLDSWRDSQE</sequence>
<reference evidence="5 6" key="1">
    <citation type="submission" date="2019-10" db="EMBL/GenBank/DDBJ databases">
        <title>Unraveling microbial dark matter from salterns through culturing: the case of the genus Halosegnis.</title>
        <authorList>
            <person name="Duran-Viseras A."/>
            <person name="Andrei A.-S."/>
            <person name="Vera-Gargallo B."/>
            <person name="Ghai R."/>
            <person name="Sanchez-Porro C."/>
            <person name="Ventosa A."/>
        </authorList>
    </citation>
    <scope>NUCLEOTIDE SEQUENCE [LARGE SCALE GENOMIC DNA]</scope>
    <source>
        <strain evidence="3 6">F17-44</strain>
        <strain evidence="2 7">F18-79</strain>
        <strain evidence="4 5">F19-13</strain>
    </source>
</reference>
<feature type="region of interest" description="Disordered" evidence="1">
    <location>
        <begin position="1"/>
        <end position="24"/>
    </location>
</feature>
<dbReference type="InterPro" id="IPR055998">
    <property type="entry name" value="DUF7576"/>
</dbReference>
<dbReference type="Proteomes" id="UP000326207">
    <property type="component" value="Unassembled WGS sequence"/>
</dbReference>
<evidence type="ECO:0000256" key="1">
    <source>
        <dbReference type="SAM" id="MobiDB-lite"/>
    </source>
</evidence>
<proteinExistence type="predicted"/>
<keyword evidence="7" id="KW-1185">Reference proteome</keyword>
<accession>A0A5N5U724</accession>
<evidence type="ECO:0000313" key="5">
    <source>
        <dbReference type="Proteomes" id="UP000326207"/>
    </source>
</evidence>
<dbReference type="Proteomes" id="UP000326302">
    <property type="component" value="Unassembled WGS sequence"/>
</dbReference>
<dbReference type="EMBL" id="QMDY01000003">
    <property type="protein sequence ID" value="KAB7518771.1"/>
    <property type="molecule type" value="Genomic_DNA"/>
</dbReference>
<evidence type="ECO:0000313" key="6">
    <source>
        <dbReference type="Proteomes" id="UP000326302"/>
    </source>
</evidence>
<evidence type="ECO:0008006" key="8">
    <source>
        <dbReference type="Google" id="ProtNLM"/>
    </source>
</evidence>
<evidence type="ECO:0000313" key="2">
    <source>
        <dbReference type="EMBL" id="KAB7513915.1"/>
    </source>
</evidence>
<dbReference type="AlphaFoldDB" id="A0A5N5U724"/>
<dbReference type="EMBL" id="QKKZ01000003">
    <property type="protein sequence ID" value="KAB7513915.1"/>
    <property type="molecule type" value="Genomic_DNA"/>
</dbReference>
<evidence type="ECO:0000313" key="4">
    <source>
        <dbReference type="EMBL" id="KAB7518771.1"/>
    </source>
</evidence>
<comment type="caution">
    <text evidence="3">The sequence shown here is derived from an EMBL/GenBank/DDBJ whole genome shotgun (WGS) entry which is preliminary data.</text>
</comment>
<dbReference type="EMBL" id="QJOW01000004">
    <property type="protein sequence ID" value="KAB7514317.1"/>
    <property type="molecule type" value="Genomic_DNA"/>
</dbReference>
<accession>A0A5N5U5S8</accession>
<dbReference type="Pfam" id="PF24461">
    <property type="entry name" value="DUF7576"/>
    <property type="match status" value="1"/>
</dbReference>
<organism evidence="3 6">
    <name type="scientific">Halosegnis rubeus</name>
    <dbReference type="NCBI Taxonomy" id="2212850"/>
    <lineage>
        <taxon>Archaea</taxon>
        <taxon>Methanobacteriati</taxon>
        <taxon>Methanobacteriota</taxon>
        <taxon>Stenosarchaea group</taxon>
        <taxon>Halobacteria</taxon>
        <taxon>Halobacteriales</taxon>
        <taxon>Natronomonadaceae</taxon>
        <taxon>Halosegnis</taxon>
    </lineage>
</organism>
<evidence type="ECO:0000313" key="3">
    <source>
        <dbReference type="EMBL" id="KAB7514317.1"/>
    </source>
</evidence>